<protein>
    <submittedName>
        <fullName evidence="2">Endonuclease-reverse transcriptase</fullName>
    </submittedName>
</protein>
<evidence type="ECO:0000256" key="1">
    <source>
        <dbReference type="SAM" id="MobiDB-lite"/>
    </source>
</evidence>
<feature type="compositionally biased region" description="Basic and acidic residues" evidence="1">
    <location>
        <begin position="15"/>
        <end position="26"/>
    </location>
</feature>
<proteinExistence type="predicted"/>
<gene>
    <name evidence="2" type="ORF">ROHU_023842</name>
</gene>
<evidence type="ECO:0000313" key="3">
    <source>
        <dbReference type="Proteomes" id="UP000290572"/>
    </source>
</evidence>
<dbReference type="STRING" id="84645.A0A498MKQ6"/>
<keyword evidence="2" id="KW-0548">Nucleotidyltransferase</keyword>
<feature type="region of interest" description="Disordered" evidence="1">
    <location>
        <begin position="1"/>
        <end position="26"/>
    </location>
</feature>
<sequence length="159" mass="18176">MHEMMGSKTGQGAPTKDKNSTPVLTRDEQKRQWVKYFKETLNQPSPPTTLLDNLLTPADNLHVEVRLITVVETIQALKNGKAMGLDKIAPDRVKYRHRDVARELMHLLNASWAQAKVPYMWRRGVSVCLPKKGNLLDCNNWRGITLFFVLRKVLCVVLL</sequence>
<keyword evidence="2" id="KW-0540">Nuclease</keyword>
<keyword evidence="3" id="KW-1185">Reference proteome</keyword>
<keyword evidence="2" id="KW-0255">Endonuclease</keyword>
<dbReference type="AlphaFoldDB" id="A0A498MKQ6"/>
<reference evidence="2 3" key="1">
    <citation type="submission" date="2018-03" db="EMBL/GenBank/DDBJ databases">
        <title>Draft genome sequence of Rohu Carp (Labeo rohita).</title>
        <authorList>
            <person name="Das P."/>
            <person name="Kushwaha B."/>
            <person name="Joshi C.G."/>
            <person name="Kumar D."/>
            <person name="Nagpure N.S."/>
            <person name="Sahoo L."/>
            <person name="Das S.P."/>
            <person name="Bit A."/>
            <person name="Patnaik S."/>
            <person name="Meher P.K."/>
            <person name="Jayasankar P."/>
            <person name="Koringa P.G."/>
            <person name="Patel N.V."/>
            <person name="Hinsu A.T."/>
            <person name="Kumar R."/>
            <person name="Pandey M."/>
            <person name="Agarwal S."/>
            <person name="Srivastava S."/>
            <person name="Singh M."/>
            <person name="Iquebal M.A."/>
            <person name="Jaiswal S."/>
            <person name="Angadi U.B."/>
            <person name="Kumar N."/>
            <person name="Raza M."/>
            <person name="Shah T.M."/>
            <person name="Rai A."/>
            <person name="Jena J.K."/>
        </authorList>
    </citation>
    <scope>NUCLEOTIDE SEQUENCE [LARGE SCALE GENOMIC DNA]</scope>
    <source>
        <strain evidence="2">DASCIFA01</strain>
        <tissue evidence="2">Testis</tissue>
    </source>
</reference>
<keyword evidence="2" id="KW-0695">RNA-directed DNA polymerase</keyword>
<keyword evidence="2" id="KW-0808">Transferase</keyword>
<dbReference type="PANTHER" id="PTHR19446">
    <property type="entry name" value="REVERSE TRANSCRIPTASES"/>
    <property type="match status" value="1"/>
</dbReference>
<organism evidence="2 3">
    <name type="scientific">Labeo rohita</name>
    <name type="common">Indian major carp</name>
    <name type="synonym">Cyprinus rohita</name>
    <dbReference type="NCBI Taxonomy" id="84645"/>
    <lineage>
        <taxon>Eukaryota</taxon>
        <taxon>Metazoa</taxon>
        <taxon>Chordata</taxon>
        <taxon>Craniata</taxon>
        <taxon>Vertebrata</taxon>
        <taxon>Euteleostomi</taxon>
        <taxon>Actinopterygii</taxon>
        <taxon>Neopterygii</taxon>
        <taxon>Teleostei</taxon>
        <taxon>Ostariophysi</taxon>
        <taxon>Cypriniformes</taxon>
        <taxon>Cyprinidae</taxon>
        <taxon>Labeoninae</taxon>
        <taxon>Labeonini</taxon>
        <taxon>Labeo</taxon>
    </lineage>
</organism>
<accession>A0A498MKQ6</accession>
<dbReference type="GO" id="GO:0003964">
    <property type="term" value="F:RNA-directed DNA polymerase activity"/>
    <property type="evidence" value="ECO:0007669"/>
    <property type="project" value="UniProtKB-KW"/>
</dbReference>
<name>A0A498MKQ6_LABRO</name>
<evidence type="ECO:0000313" key="2">
    <source>
        <dbReference type="EMBL" id="RXN21958.1"/>
    </source>
</evidence>
<dbReference type="Proteomes" id="UP000290572">
    <property type="component" value="Unassembled WGS sequence"/>
</dbReference>
<keyword evidence="2" id="KW-0378">Hydrolase</keyword>
<dbReference type="EMBL" id="QBIY01012605">
    <property type="protein sequence ID" value="RXN21958.1"/>
    <property type="molecule type" value="Genomic_DNA"/>
</dbReference>
<dbReference type="GO" id="GO:0004519">
    <property type="term" value="F:endonuclease activity"/>
    <property type="evidence" value="ECO:0007669"/>
    <property type="project" value="UniProtKB-KW"/>
</dbReference>
<comment type="caution">
    <text evidence="2">The sequence shown here is derived from an EMBL/GenBank/DDBJ whole genome shotgun (WGS) entry which is preliminary data.</text>
</comment>